<organism evidence="4 5">
    <name type="scientific">Citrus x changshan-huyou</name>
    <dbReference type="NCBI Taxonomy" id="2935761"/>
    <lineage>
        <taxon>Eukaryota</taxon>
        <taxon>Viridiplantae</taxon>
        <taxon>Streptophyta</taxon>
        <taxon>Embryophyta</taxon>
        <taxon>Tracheophyta</taxon>
        <taxon>Spermatophyta</taxon>
        <taxon>Magnoliopsida</taxon>
        <taxon>eudicotyledons</taxon>
        <taxon>Gunneridae</taxon>
        <taxon>Pentapetalae</taxon>
        <taxon>rosids</taxon>
        <taxon>malvids</taxon>
        <taxon>Sapindales</taxon>
        <taxon>Rutaceae</taxon>
        <taxon>Aurantioideae</taxon>
        <taxon>Citrus</taxon>
    </lineage>
</organism>
<evidence type="ECO:0000256" key="3">
    <source>
        <dbReference type="ARBA" id="ARBA00022679"/>
    </source>
</evidence>
<keyword evidence="5" id="KW-1185">Reference proteome</keyword>
<accession>A0AAP0LSL7</accession>
<proteinExistence type="inferred from homology"/>
<sequence length="281" mass="31674">MDRLIQSVPGMENFLRCRDLPSICRAKNPMDLNLQLLVSETRTSARTDGLILNTFEDLEGPILSQIRAHCPKIYTIGPLNAQLKARIPENTHSPNSLWGVDKSCIAWLENQPSQSVICISFGSVAVMSRDQLMEFWHGLVNSNKRFLWVIRPDLVSGKDDETQIPGELDKATKETGYIAGWVPREEVLAHKAIGAFFTPSGWNSTLESIVAGVPMICWRYLVDQQIVEKLANDLFEERREEFTKSAGRMANLASISVNERGSSYCNLNHLINDIKMIRTKL</sequence>
<comment type="similarity">
    <text evidence="1">Belongs to the UDP-glycosyltransferase family.</text>
</comment>
<comment type="caution">
    <text evidence="4">The sequence shown here is derived from an EMBL/GenBank/DDBJ whole genome shotgun (WGS) entry which is preliminary data.</text>
</comment>
<dbReference type="PANTHER" id="PTHR11926:SF1392">
    <property type="entry name" value="GLYCOSYLTRANSFERASE"/>
    <property type="match status" value="1"/>
</dbReference>
<evidence type="ECO:0000256" key="1">
    <source>
        <dbReference type="ARBA" id="ARBA00009995"/>
    </source>
</evidence>
<dbReference type="InterPro" id="IPR002213">
    <property type="entry name" value="UDP_glucos_trans"/>
</dbReference>
<evidence type="ECO:0000256" key="2">
    <source>
        <dbReference type="ARBA" id="ARBA00022676"/>
    </source>
</evidence>
<evidence type="ECO:0000313" key="4">
    <source>
        <dbReference type="EMBL" id="KAK9183404.1"/>
    </source>
</evidence>
<dbReference type="Gene3D" id="3.40.50.2000">
    <property type="entry name" value="Glycogen Phosphorylase B"/>
    <property type="match status" value="2"/>
</dbReference>
<dbReference type="Proteomes" id="UP001428341">
    <property type="component" value="Unassembled WGS sequence"/>
</dbReference>
<dbReference type="GO" id="GO:0080043">
    <property type="term" value="F:quercetin 3-O-glucosyltransferase activity"/>
    <property type="evidence" value="ECO:0007669"/>
    <property type="project" value="TreeGrafter"/>
</dbReference>
<protein>
    <submittedName>
        <fullName evidence="4">Uncharacterized protein</fullName>
    </submittedName>
</protein>
<dbReference type="EMBL" id="JBCGBO010000024">
    <property type="protein sequence ID" value="KAK9183404.1"/>
    <property type="molecule type" value="Genomic_DNA"/>
</dbReference>
<dbReference type="GO" id="GO:0080044">
    <property type="term" value="F:quercetin 7-O-glucosyltransferase activity"/>
    <property type="evidence" value="ECO:0007669"/>
    <property type="project" value="TreeGrafter"/>
</dbReference>
<dbReference type="PANTHER" id="PTHR11926">
    <property type="entry name" value="GLUCOSYL/GLUCURONOSYL TRANSFERASES"/>
    <property type="match status" value="1"/>
</dbReference>
<name>A0AAP0LSL7_9ROSI</name>
<dbReference type="Pfam" id="PF00201">
    <property type="entry name" value="UDPGT"/>
    <property type="match status" value="1"/>
</dbReference>
<reference evidence="4 5" key="1">
    <citation type="submission" date="2024-05" db="EMBL/GenBank/DDBJ databases">
        <title>Haplotype-resolved chromosome-level genome assembly of Huyou (Citrus changshanensis).</title>
        <authorList>
            <person name="Miao C."/>
            <person name="Chen W."/>
            <person name="Wu Y."/>
            <person name="Wang L."/>
            <person name="Zhao S."/>
            <person name="Grierson D."/>
            <person name="Xu C."/>
            <person name="Chen K."/>
        </authorList>
    </citation>
    <scope>NUCLEOTIDE SEQUENCE [LARGE SCALE GENOMIC DNA]</scope>
    <source>
        <strain evidence="4">01-14</strain>
        <tissue evidence="4">Leaf</tissue>
    </source>
</reference>
<gene>
    <name evidence="4" type="ORF">WN944_026556</name>
</gene>
<dbReference type="AlphaFoldDB" id="A0AAP0LSL7"/>
<dbReference type="SUPFAM" id="SSF53756">
    <property type="entry name" value="UDP-Glycosyltransferase/glycogen phosphorylase"/>
    <property type="match status" value="1"/>
</dbReference>
<keyword evidence="2" id="KW-0328">Glycosyltransferase</keyword>
<dbReference type="CDD" id="cd03784">
    <property type="entry name" value="GT1_Gtf-like"/>
    <property type="match status" value="1"/>
</dbReference>
<evidence type="ECO:0000313" key="5">
    <source>
        <dbReference type="Proteomes" id="UP001428341"/>
    </source>
</evidence>
<keyword evidence="3" id="KW-0808">Transferase</keyword>